<keyword evidence="6" id="KW-1185">Reference proteome</keyword>
<dbReference type="Pfam" id="PF12679">
    <property type="entry name" value="ABC2_membrane_2"/>
    <property type="match status" value="1"/>
</dbReference>
<feature type="transmembrane region" description="Helical" evidence="1">
    <location>
        <begin position="225"/>
        <end position="244"/>
    </location>
</feature>
<feature type="transmembrane region" description="Helical" evidence="1">
    <location>
        <begin position="738"/>
        <end position="756"/>
    </location>
</feature>
<sequence length="761" mass="87266">MKMIMKIAKTELQMLFYSPVAWLILIIFTFQSGLVFSEGVSRMVLEKTMGWKLMGVSTNIFVRVLYSMQEYLFLYIPILTMGLVSRDLAGGTMKLLHSSPMTNAQIILGKYLSMMIFALVLVGIFLVYLLFLLCFVENVDVLTILSGIFGIYLLICTYAAIGLFMSSVSSYQIIAAIGTLTILSFLNYINQMWQEIAFVRDVTFWLSIRGRTGGLIGGLICSEDLIYFIMVPAMFVTFAIIHLSSRVKHVSWGKNAMKYAGVFLIIACVGYLSSRPRLMGFVDVSREKGNTLTPHSQEIVKLLKGGLTITTYNNLMDRDYMKALPQYVNSDKYSFWRYIRFKPEIKLKYVYYYDTVVNKQMENFYPELSFEDRARRFAGIHKLKFSRYLSPEQIRSVIDLRPEGNYFVRQIERESGEKMFLRLYNDMFRDPGEAEISAAFKRMVMELPTVGFLTGHGERNINREGDRDYIRFAQDKWFRQALVNQGFDVQEVELTGEIPAVIKILVIADMRKELTDEEKEKLDRYIERGGNLVLIGENGYQKYMNSLVEPLGVSFVNGVLVQPSENYSPDMVLSRPTPESWELSYYFKGMAKWNSCATMPGCMGLEYVTDKGFTVTPLLVTDSTGVWNELETTNFIDDTVKLNPAVGEREQRYVTALALSRKIGEKEQKIVVLGDADCISNIELFKRREEIRAENYYIILGSFHWLSDGEAPVDVRRPLPIDNDIFLGKEGAKITKVAFTWVIPGLILLLALLVWIRRRSR</sequence>
<dbReference type="GO" id="GO:0140359">
    <property type="term" value="F:ABC-type transporter activity"/>
    <property type="evidence" value="ECO:0007669"/>
    <property type="project" value="InterPro"/>
</dbReference>
<name>A0A0C3RFP6_9PORP</name>
<feature type="transmembrane region" description="Helical" evidence="1">
    <location>
        <begin position="111"/>
        <end position="135"/>
    </location>
</feature>
<feature type="domain" description="ABC-type uncharacterised transport system" evidence="2">
    <location>
        <begin position="448"/>
        <end position="538"/>
    </location>
</feature>
<evidence type="ECO:0000313" key="4">
    <source>
        <dbReference type="EMBL" id="KIO47213.1"/>
    </source>
</evidence>
<dbReference type="EMBL" id="JPIU01000040">
    <property type="protein sequence ID" value="KIO44129.1"/>
    <property type="molecule type" value="Genomic_DNA"/>
</dbReference>
<evidence type="ECO:0000313" key="6">
    <source>
        <dbReference type="Proteomes" id="UP000031980"/>
    </source>
</evidence>
<dbReference type="EMBL" id="JPIT01000007">
    <property type="protein sequence ID" value="KIO47213.1"/>
    <property type="molecule type" value="Genomic_DNA"/>
</dbReference>
<comment type="caution">
    <text evidence="3">The sequence shown here is derived from an EMBL/GenBank/DDBJ whole genome shotgun (WGS) entry which is preliminary data.</text>
</comment>
<evidence type="ECO:0000313" key="5">
    <source>
        <dbReference type="Proteomes" id="UP000031937"/>
    </source>
</evidence>
<dbReference type="OrthoDB" id="1020756at2"/>
<keyword evidence="1" id="KW-0812">Transmembrane</keyword>
<evidence type="ECO:0000259" key="2">
    <source>
        <dbReference type="Pfam" id="PF09822"/>
    </source>
</evidence>
<gene>
    <name evidence="3" type="ORF">BA92_12195</name>
    <name evidence="4" type="ORF">IE90_01050</name>
</gene>
<dbReference type="InterPro" id="IPR029062">
    <property type="entry name" value="Class_I_gatase-like"/>
</dbReference>
<keyword evidence="1" id="KW-0472">Membrane</keyword>
<keyword evidence="1" id="KW-1133">Transmembrane helix</keyword>
<evidence type="ECO:0000313" key="3">
    <source>
        <dbReference type="EMBL" id="KIO44129.1"/>
    </source>
</evidence>
<feature type="transmembrane region" description="Helical" evidence="1">
    <location>
        <begin position="71"/>
        <end position="90"/>
    </location>
</feature>
<dbReference type="InterPro" id="IPR019196">
    <property type="entry name" value="ABC_transp_unknown"/>
</dbReference>
<feature type="transmembrane region" description="Helical" evidence="1">
    <location>
        <begin position="256"/>
        <end position="273"/>
    </location>
</feature>
<dbReference type="AlphaFoldDB" id="A0A0C3RFP6"/>
<dbReference type="GO" id="GO:0005886">
    <property type="term" value="C:plasma membrane"/>
    <property type="evidence" value="ECO:0007669"/>
    <property type="project" value="UniProtKB-SubCell"/>
</dbReference>
<reference evidence="3 6" key="1">
    <citation type="submission" date="2014-07" db="EMBL/GenBank/DDBJ databases">
        <title>Porphyromonadaceae bacterium OUH 308042 = ATCC BAA-2681 = DSM 28342 draft genome.</title>
        <authorList>
            <person name="Sydenham T.V."/>
            <person name="Hasman H."/>
            <person name="Justensen U.S."/>
        </authorList>
    </citation>
    <scope>NUCLEOTIDE SEQUENCE [LARGE SCALE GENOMIC DNA]</scope>
    <source>
        <strain evidence="3 6">OUH 308042</strain>
    </source>
</reference>
<dbReference type="Proteomes" id="UP000031937">
    <property type="component" value="Unassembled WGS sequence"/>
</dbReference>
<evidence type="ECO:0000256" key="1">
    <source>
        <dbReference type="SAM" id="Phobius"/>
    </source>
</evidence>
<protein>
    <submittedName>
        <fullName evidence="3">ABC transporter</fullName>
    </submittedName>
</protein>
<feature type="transmembrane region" description="Helical" evidence="1">
    <location>
        <begin position="141"/>
        <end position="164"/>
    </location>
</feature>
<feature type="transmembrane region" description="Helical" evidence="1">
    <location>
        <begin position="171"/>
        <end position="189"/>
    </location>
</feature>
<organism evidence="3 6">
    <name type="scientific">Sanguibacteroides justesenii</name>
    <dbReference type="NCBI Taxonomy" id="1547597"/>
    <lineage>
        <taxon>Bacteria</taxon>
        <taxon>Pseudomonadati</taxon>
        <taxon>Bacteroidota</taxon>
        <taxon>Bacteroidia</taxon>
        <taxon>Bacteroidales</taxon>
        <taxon>Porphyromonadaceae</taxon>
        <taxon>Sanguibacteroides</taxon>
    </lineage>
</organism>
<dbReference type="SUPFAM" id="SSF52317">
    <property type="entry name" value="Class I glutamine amidotransferase-like"/>
    <property type="match status" value="1"/>
</dbReference>
<dbReference type="Pfam" id="PF09822">
    <property type="entry name" value="ABC_transp_aux"/>
    <property type="match status" value="1"/>
</dbReference>
<dbReference type="Proteomes" id="UP000031980">
    <property type="component" value="Unassembled WGS sequence"/>
</dbReference>
<reference evidence="4 5" key="2">
    <citation type="submission" date="2014-07" db="EMBL/GenBank/DDBJ databases">
        <title>Porphyromonadaceae bacterium OUH 334697 = ATCC BAA-2682 = DSM 28341 draft genome.</title>
        <authorList>
            <person name="Sydenham T.V."/>
            <person name="Hasman H."/>
            <person name="Justesen U.S."/>
        </authorList>
    </citation>
    <scope>NUCLEOTIDE SEQUENCE [LARGE SCALE GENOMIC DNA]</scope>
    <source>
        <strain evidence="4 5">OUH 334697</strain>
    </source>
</reference>
<accession>A0A0C3RFP6</accession>
<proteinExistence type="predicted"/>
<dbReference type="RefSeq" id="WP_041502046.1">
    <property type="nucleotide sequence ID" value="NZ_JPIT01000007.1"/>
</dbReference>